<dbReference type="EMBL" id="LJUO01000122">
    <property type="protein sequence ID" value="KPK69553.1"/>
    <property type="molecule type" value="Genomic_DNA"/>
</dbReference>
<dbReference type="Proteomes" id="UP000051096">
    <property type="component" value="Unassembled WGS sequence"/>
</dbReference>
<dbReference type="Pfam" id="PF05768">
    <property type="entry name" value="Glrx-like"/>
    <property type="match status" value="1"/>
</dbReference>
<gene>
    <name evidence="1" type="ORF">AMJ87_10360</name>
</gene>
<name>A0A0S8GA75_UNCW3</name>
<dbReference type="InterPro" id="IPR008554">
    <property type="entry name" value="Glutaredoxin-like"/>
</dbReference>
<comment type="caution">
    <text evidence="1">The sequence shown here is derived from an EMBL/GenBank/DDBJ whole genome shotgun (WGS) entry which is preliminary data.</text>
</comment>
<dbReference type="Gene3D" id="3.40.30.10">
    <property type="entry name" value="Glutaredoxin"/>
    <property type="match status" value="1"/>
</dbReference>
<dbReference type="SUPFAM" id="SSF52833">
    <property type="entry name" value="Thioredoxin-like"/>
    <property type="match status" value="1"/>
</dbReference>
<accession>A0A0S8GA75</accession>
<protein>
    <recommendedName>
        <fullName evidence="3">Thioredoxin-like fold domain-containing protein</fullName>
    </recommendedName>
</protein>
<organism evidence="1 2">
    <name type="scientific">candidate division WOR_3 bacterium SM23_60</name>
    <dbReference type="NCBI Taxonomy" id="1703780"/>
    <lineage>
        <taxon>Bacteria</taxon>
        <taxon>Bacteria division WOR-3</taxon>
    </lineage>
</organism>
<dbReference type="InterPro" id="IPR036249">
    <property type="entry name" value="Thioredoxin-like_sf"/>
</dbReference>
<proteinExistence type="predicted"/>
<reference evidence="1 2" key="1">
    <citation type="journal article" date="2015" name="Microbiome">
        <title>Genomic resolution of linkages in carbon, nitrogen, and sulfur cycling among widespread estuary sediment bacteria.</title>
        <authorList>
            <person name="Baker B.J."/>
            <person name="Lazar C.S."/>
            <person name="Teske A.P."/>
            <person name="Dick G.J."/>
        </authorList>
    </citation>
    <scope>NUCLEOTIDE SEQUENCE [LARGE SCALE GENOMIC DNA]</scope>
    <source>
        <strain evidence="1">SM23_60</strain>
    </source>
</reference>
<evidence type="ECO:0000313" key="2">
    <source>
        <dbReference type="Proteomes" id="UP000051096"/>
    </source>
</evidence>
<sequence length="87" mass="10218">MKKVYIFGKPDCPVCKDAHKKIKYFKKKNGFHAEVKYFDMDTVDGLTEGAFNEVSDIPTIIIFDDKNEVRRWVKKPPISKEFMPYLV</sequence>
<dbReference type="AlphaFoldDB" id="A0A0S8GA75"/>
<evidence type="ECO:0000313" key="1">
    <source>
        <dbReference type="EMBL" id="KPK69553.1"/>
    </source>
</evidence>
<evidence type="ECO:0008006" key="3">
    <source>
        <dbReference type="Google" id="ProtNLM"/>
    </source>
</evidence>